<dbReference type="AlphaFoldDB" id="A0A8H9G5H0"/>
<reference evidence="2" key="2">
    <citation type="submission" date="2020-09" db="EMBL/GenBank/DDBJ databases">
        <authorList>
            <person name="Sun Q."/>
            <person name="Zhou Y."/>
        </authorList>
    </citation>
    <scope>NUCLEOTIDE SEQUENCE</scope>
    <source>
        <strain evidence="2">CGMCC 1.15966</strain>
    </source>
</reference>
<accession>A0A8H9G5H0</accession>
<gene>
    <name evidence="2" type="ORF">GCM10011516_32360</name>
</gene>
<evidence type="ECO:0000313" key="3">
    <source>
        <dbReference type="Proteomes" id="UP000614460"/>
    </source>
</evidence>
<name>A0A8H9G5H0_9SPHI</name>
<sequence length="207" mass="22716">MKYVLSLALLLGSFLGYSQEVQHISKLELGRKDKKIYNRGDSSMILKIDTLIMKDKSKLEFYAKKDVKLDIGYAEIGKNVVITGQDSKNNATNFDIDVRFNKLGSLFVIARGIDAFNGTRTFPNGDGGNVKINYDASAIVPQTKDKKATNYLFVDVQQGGLRVNPTSEIGQIYSRISMSPPGLRGIPQGQVYSGSPGKEGSVEIKAK</sequence>
<evidence type="ECO:0000313" key="2">
    <source>
        <dbReference type="EMBL" id="GGE32145.1"/>
    </source>
</evidence>
<dbReference type="EMBL" id="BMKM01000012">
    <property type="protein sequence ID" value="GGE32145.1"/>
    <property type="molecule type" value="Genomic_DNA"/>
</dbReference>
<protein>
    <submittedName>
        <fullName evidence="2">Uncharacterized protein</fullName>
    </submittedName>
</protein>
<keyword evidence="3" id="KW-1185">Reference proteome</keyword>
<reference evidence="2" key="1">
    <citation type="journal article" date="2014" name="Int. J. Syst. Evol. Microbiol.">
        <title>Complete genome sequence of Corynebacterium casei LMG S-19264T (=DSM 44701T), isolated from a smear-ripened cheese.</title>
        <authorList>
            <consortium name="US DOE Joint Genome Institute (JGI-PGF)"/>
            <person name="Walter F."/>
            <person name="Albersmeier A."/>
            <person name="Kalinowski J."/>
            <person name="Ruckert C."/>
        </authorList>
    </citation>
    <scope>NUCLEOTIDE SEQUENCE</scope>
    <source>
        <strain evidence="2">CGMCC 1.15966</strain>
    </source>
</reference>
<proteinExistence type="predicted"/>
<feature type="region of interest" description="Disordered" evidence="1">
    <location>
        <begin position="184"/>
        <end position="207"/>
    </location>
</feature>
<evidence type="ECO:0000256" key="1">
    <source>
        <dbReference type="SAM" id="MobiDB-lite"/>
    </source>
</evidence>
<organism evidence="2 3">
    <name type="scientific">Sphingobacterium cellulitidis</name>
    <dbReference type="NCBI Taxonomy" id="1768011"/>
    <lineage>
        <taxon>Bacteria</taxon>
        <taxon>Pseudomonadati</taxon>
        <taxon>Bacteroidota</taxon>
        <taxon>Sphingobacteriia</taxon>
        <taxon>Sphingobacteriales</taxon>
        <taxon>Sphingobacteriaceae</taxon>
        <taxon>Sphingobacterium</taxon>
    </lineage>
</organism>
<dbReference type="Proteomes" id="UP000614460">
    <property type="component" value="Unassembled WGS sequence"/>
</dbReference>
<comment type="caution">
    <text evidence="2">The sequence shown here is derived from an EMBL/GenBank/DDBJ whole genome shotgun (WGS) entry which is preliminary data.</text>
</comment>
<dbReference type="RefSeq" id="WP_094256391.1">
    <property type="nucleotide sequence ID" value="NZ_BMKM01000012.1"/>
</dbReference>